<feature type="compositionally biased region" description="Low complexity" evidence="1">
    <location>
        <begin position="12"/>
        <end position="23"/>
    </location>
</feature>
<feature type="compositionally biased region" description="Low complexity" evidence="1">
    <location>
        <begin position="130"/>
        <end position="144"/>
    </location>
</feature>
<dbReference type="AlphaFoldDB" id="A0A5B0SDH7"/>
<feature type="compositionally biased region" description="Basic residues" evidence="1">
    <location>
        <begin position="101"/>
        <end position="116"/>
    </location>
</feature>
<feature type="compositionally biased region" description="Acidic residues" evidence="1">
    <location>
        <begin position="145"/>
        <end position="155"/>
    </location>
</feature>
<reference evidence="2 3" key="1">
    <citation type="submission" date="2019-05" db="EMBL/GenBank/DDBJ databases">
        <title>Emergence of the Ug99 lineage of the wheat stem rust pathogen through somatic hybridization.</title>
        <authorList>
            <person name="Li F."/>
            <person name="Upadhyaya N.M."/>
            <person name="Sperschneider J."/>
            <person name="Matny O."/>
            <person name="Nguyen-Phuc H."/>
            <person name="Mago R."/>
            <person name="Raley C."/>
            <person name="Miller M.E."/>
            <person name="Silverstein K.A.T."/>
            <person name="Henningsen E."/>
            <person name="Hirsch C.D."/>
            <person name="Visser B."/>
            <person name="Pretorius Z.A."/>
            <person name="Steffenson B.J."/>
            <person name="Schwessinger B."/>
            <person name="Dodds P.N."/>
            <person name="Figueroa M."/>
        </authorList>
    </citation>
    <scope>NUCLEOTIDE SEQUENCE [LARGE SCALE GENOMIC DNA]</scope>
    <source>
        <strain evidence="2 3">Ug99</strain>
    </source>
</reference>
<feature type="region of interest" description="Disordered" evidence="1">
    <location>
        <begin position="1"/>
        <end position="163"/>
    </location>
</feature>
<organism evidence="2 3">
    <name type="scientific">Puccinia graminis f. sp. tritici</name>
    <dbReference type="NCBI Taxonomy" id="56615"/>
    <lineage>
        <taxon>Eukaryota</taxon>
        <taxon>Fungi</taxon>
        <taxon>Dikarya</taxon>
        <taxon>Basidiomycota</taxon>
        <taxon>Pucciniomycotina</taxon>
        <taxon>Pucciniomycetes</taxon>
        <taxon>Pucciniales</taxon>
        <taxon>Pucciniaceae</taxon>
        <taxon>Puccinia</taxon>
    </lineage>
</organism>
<name>A0A5B0SDH7_PUCGR</name>
<feature type="compositionally biased region" description="Polar residues" evidence="1">
    <location>
        <begin position="1"/>
        <end position="11"/>
    </location>
</feature>
<proteinExistence type="predicted"/>
<evidence type="ECO:0000313" key="3">
    <source>
        <dbReference type="Proteomes" id="UP000325313"/>
    </source>
</evidence>
<accession>A0A5B0SDH7</accession>
<protein>
    <submittedName>
        <fullName evidence="2">Uncharacterized protein</fullName>
    </submittedName>
</protein>
<gene>
    <name evidence="2" type="ORF">PGTUg99_031082</name>
</gene>
<dbReference type="Proteomes" id="UP000325313">
    <property type="component" value="Unassembled WGS sequence"/>
</dbReference>
<comment type="caution">
    <text evidence="2">The sequence shown here is derived from an EMBL/GenBank/DDBJ whole genome shotgun (WGS) entry which is preliminary data.</text>
</comment>
<sequence>MAGTKKTSTAVRSAGSQSGRRSQPYQKQPEAKKSQSRKSPTKKAQLAETQASKSQVPSQAIQSTSQQANKPGSSQLPQSKDRQKSIPHKRVIPPSTSQHANRSKSKASTKVAKKPPPKLCPPPESDDYIETSSKTNKSSSQESSSNEDDREEEDKHEETNYFKHHELPRINKLGEIELLEKEHVSSEYHQSDNDRLPNFSPNLGSNLGCTDEIQHDKLGSIFDLNDAEKNRAKEILSLNPKSQKAALVYHMIKIESRIEKVEFGMDPQLQPARTIPSDPISPALIKGYCFDESVKLSI</sequence>
<dbReference type="EMBL" id="VDEP01000037">
    <property type="protein sequence ID" value="KAA1135877.1"/>
    <property type="molecule type" value="Genomic_DNA"/>
</dbReference>
<evidence type="ECO:0000313" key="2">
    <source>
        <dbReference type="EMBL" id="KAA1135877.1"/>
    </source>
</evidence>
<evidence type="ECO:0000256" key="1">
    <source>
        <dbReference type="SAM" id="MobiDB-lite"/>
    </source>
</evidence>
<feature type="compositionally biased region" description="Polar residues" evidence="1">
    <location>
        <begin position="47"/>
        <end position="78"/>
    </location>
</feature>